<dbReference type="PANTHER" id="PTHR10684:SF4">
    <property type="entry name" value="TAIMAN, ISOFORM G"/>
    <property type="match status" value="1"/>
</dbReference>
<dbReference type="PROSITE" id="PS50888">
    <property type="entry name" value="BHLH"/>
    <property type="match status" value="1"/>
</dbReference>
<dbReference type="GO" id="GO:0046983">
    <property type="term" value="F:protein dimerization activity"/>
    <property type="evidence" value="ECO:0007669"/>
    <property type="project" value="InterPro"/>
</dbReference>
<evidence type="ECO:0000313" key="3">
    <source>
        <dbReference type="Proteomes" id="UP000828390"/>
    </source>
</evidence>
<organism evidence="2 3">
    <name type="scientific">Dreissena polymorpha</name>
    <name type="common">Zebra mussel</name>
    <name type="synonym">Mytilus polymorpha</name>
    <dbReference type="NCBI Taxonomy" id="45954"/>
    <lineage>
        <taxon>Eukaryota</taxon>
        <taxon>Metazoa</taxon>
        <taxon>Spiralia</taxon>
        <taxon>Lophotrochozoa</taxon>
        <taxon>Mollusca</taxon>
        <taxon>Bivalvia</taxon>
        <taxon>Autobranchia</taxon>
        <taxon>Heteroconchia</taxon>
        <taxon>Euheterodonta</taxon>
        <taxon>Imparidentia</taxon>
        <taxon>Neoheterodontei</taxon>
        <taxon>Myida</taxon>
        <taxon>Dreissenoidea</taxon>
        <taxon>Dreissenidae</taxon>
        <taxon>Dreissena</taxon>
    </lineage>
</organism>
<dbReference type="InterPro" id="IPR017426">
    <property type="entry name" value="Nuclear_rcpt_coactivator"/>
</dbReference>
<reference evidence="2" key="1">
    <citation type="journal article" date="2019" name="bioRxiv">
        <title>The Genome of the Zebra Mussel, Dreissena polymorpha: A Resource for Invasive Species Research.</title>
        <authorList>
            <person name="McCartney M.A."/>
            <person name="Auch B."/>
            <person name="Kono T."/>
            <person name="Mallez S."/>
            <person name="Zhang Y."/>
            <person name="Obille A."/>
            <person name="Becker A."/>
            <person name="Abrahante J.E."/>
            <person name="Garbe J."/>
            <person name="Badalamenti J.P."/>
            <person name="Herman A."/>
            <person name="Mangelson H."/>
            <person name="Liachko I."/>
            <person name="Sullivan S."/>
            <person name="Sone E.D."/>
            <person name="Koren S."/>
            <person name="Silverstein K.A.T."/>
            <person name="Beckman K.B."/>
            <person name="Gohl D.M."/>
        </authorList>
    </citation>
    <scope>NUCLEOTIDE SEQUENCE</scope>
    <source>
        <strain evidence="2">Duluth1</strain>
        <tissue evidence="2">Whole animal</tissue>
    </source>
</reference>
<feature type="domain" description="BHLH" evidence="1">
    <location>
        <begin position="13"/>
        <end position="72"/>
    </location>
</feature>
<dbReference type="GO" id="GO:0045944">
    <property type="term" value="P:positive regulation of transcription by RNA polymerase II"/>
    <property type="evidence" value="ECO:0007669"/>
    <property type="project" value="TreeGrafter"/>
</dbReference>
<dbReference type="Proteomes" id="UP000828390">
    <property type="component" value="Unassembled WGS sequence"/>
</dbReference>
<dbReference type="InterPro" id="IPR036638">
    <property type="entry name" value="HLH_DNA-bd_sf"/>
</dbReference>
<dbReference type="GO" id="GO:0016922">
    <property type="term" value="F:nuclear receptor binding"/>
    <property type="evidence" value="ECO:0007669"/>
    <property type="project" value="TreeGrafter"/>
</dbReference>
<sequence length="106" mass="11574">MTDPFLPGPERKQSLISKCLNERRRRDQESAYFEELAEIIAAASVSDMSGAFSLKPEKCAILQETVKQIKQIKQGAEGEAAVQQSQVSSSKPALLADDVLGPLLLE</sequence>
<keyword evidence="3" id="KW-1185">Reference proteome</keyword>
<dbReference type="SMART" id="SM00353">
    <property type="entry name" value="HLH"/>
    <property type="match status" value="1"/>
</dbReference>
<dbReference type="InterPro" id="IPR011598">
    <property type="entry name" value="bHLH_dom"/>
</dbReference>
<dbReference type="PANTHER" id="PTHR10684">
    <property type="entry name" value="NUCLEAR RECEPTOR COACTIVATOR"/>
    <property type="match status" value="1"/>
</dbReference>
<dbReference type="AlphaFoldDB" id="A0A9D4J035"/>
<protein>
    <recommendedName>
        <fullName evidence="1">BHLH domain-containing protein</fullName>
    </recommendedName>
</protein>
<dbReference type="GO" id="GO:0032870">
    <property type="term" value="P:cellular response to hormone stimulus"/>
    <property type="evidence" value="ECO:0007669"/>
    <property type="project" value="TreeGrafter"/>
</dbReference>
<gene>
    <name evidence="2" type="ORF">DPMN_148319</name>
</gene>
<reference evidence="2" key="2">
    <citation type="submission" date="2020-11" db="EMBL/GenBank/DDBJ databases">
        <authorList>
            <person name="McCartney M.A."/>
            <person name="Auch B."/>
            <person name="Kono T."/>
            <person name="Mallez S."/>
            <person name="Becker A."/>
            <person name="Gohl D.M."/>
            <person name="Silverstein K.A.T."/>
            <person name="Koren S."/>
            <person name="Bechman K.B."/>
            <person name="Herman A."/>
            <person name="Abrahante J.E."/>
            <person name="Garbe J."/>
        </authorList>
    </citation>
    <scope>NUCLEOTIDE SEQUENCE</scope>
    <source>
        <strain evidence="2">Duluth1</strain>
        <tissue evidence="2">Whole animal</tissue>
    </source>
</reference>
<dbReference type="GO" id="GO:0005634">
    <property type="term" value="C:nucleus"/>
    <property type="evidence" value="ECO:0007669"/>
    <property type="project" value="InterPro"/>
</dbReference>
<feature type="non-terminal residue" evidence="2">
    <location>
        <position position="106"/>
    </location>
</feature>
<proteinExistence type="predicted"/>
<comment type="caution">
    <text evidence="2">The sequence shown here is derived from an EMBL/GenBank/DDBJ whole genome shotgun (WGS) entry which is preliminary data.</text>
</comment>
<dbReference type="EMBL" id="JAIWYP010000007">
    <property type="protein sequence ID" value="KAH3794781.1"/>
    <property type="molecule type" value="Genomic_DNA"/>
</dbReference>
<dbReference type="Gene3D" id="4.10.280.10">
    <property type="entry name" value="Helix-loop-helix DNA-binding domain"/>
    <property type="match status" value="1"/>
</dbReference>
<dbReference type="GO" id="GO:0003713">
    <property type="term" value="F:transcription coactivator activity"/>
    <property type="evidence" value="ECO:0007669"/>
    <property type="project" value="InterPro"/>
</dbReference>
<dbReference type="Pfam" id="PF23172">
    <property type="entry name" value="bHLH_NCOA"/>
    <property type="match status" value="1"/>
</dbReference>
<name>A0A9D4J035_DREPO</name>
<accession>A0A9D4J035</accession>
<evidence type="ECO:0000313" key="2">
    <source>
        <dbReference type="EMBL" id="KAH3794781.1"/>
    </source>
</evidence>
<dbReference type="InterPro" id="IPR056193">
    <property type="entry name" value="bHLH_NCOA1-3"/>
</dbReference>
<evidence type="ECO:0000259" key="1">
    <source>
        <dbReference type="PROSITE" id="PS50888"/>
    </source>
</evidence>
<dbReference type="SUPFAM" id="SSF47459">
    <property type="entry name" value="HLH, helix-loop-helix DNA-binding domain"/>
    <property type="match status" value="1"/>
</dbReference>